<dbReference type="SMART" id="SM00331">
    <property type="entry name" value="PP2C_SIG"/>
    <property type="match status" value="1"/>
</dbReference>
<dbReference type="PROSITE" id="PS51746">
    <property type="entry name" value="PPM_2"/>
    <property type="match status" value="1"/>
</dbReference>
<dbReference type="HOGENOM" id="CLU_034545_1_0_0"/>
<dbReference type="InterPro" id="IPR001932">
    <property type="entry name" value="PPM-type_phosphatase-like_dom"/>
</dbReference>
<dbReference type="Pfam" id="PF07228">
    <property type="entry name" value="SpoIIE"/>
    <property type="match status" value="1"/>
</dbReference>
<dbReference type="CDD" id="cd00143">
    <property type="entry name" value="PP2Cc"/>
    <property type="match status" value="1"/>
</dbReference>
<evidence type="ECO:0000259" key="1">
    <source>
        <dbReference type="PROSITE" id="PS51746"/>
    </source>
</evidence>
<dbReference type="SUPFAM" id="SSF81606">
    <property type="entry name" value="PP2C-like"/>
    <property type="match status" value="1"/>
</dbReference>
<evidence type="ECO:0000313" key="3">
    <source>
        <dbReference type="Proteomes" id="UP000000845"/>
    </source>
</evidence>
<evidence type="ECO:0000313" key="2">
    <source>
        <dbReference type="EMBL" id="ACZ08079.1"/>
    </source>
</evidence>
<sequence length="247" mass="28261">MKYILVVLIILVIFIIIMLKKQPGYKDRGNLAITAYMENYTGRRKIQEDCMELVSFSKYEILGIIADGMGGFHNGKLASQFSVDRFVDLYSAGDLSVIEILKKINKEILSYSYNIGIENKVGTTFLAGEILYNRLKFFSVGDSSLFLFRKNKLERLNRHQEKKGYLTNYLGYSSFSNAENGEILLEKNDIVLMCSDGLDKFLSFDEIEDIMKHSKNKSSKRIVRKLMDALIEKKSGKQDNVSIIVIK</sequence>
<dbReference type="AlphaFoldDB" id="D1AH45"/>
<dbReference type="KEGG" id="str:Sterm_1211"/>
<dbReference type="SMART" id="SM00332">
    <property type="entry name" value="PP2Cc"/>
    <property type="match status" value="1"/>
</dbReference>
<protein>
    <submittedName>
        <fullName evidence="2">Protein serine/threonine phosphatase</fullName>
    </submittedName>
</protein>
<dbReference type="Gene3D" id="3.60.40.10">
    <property type="entry name" value="PPM-type phosphatase domain"/>
    <property type="match status" value="1"/>
</dbReference>
<reference evidence="2 3" key="2">
    <citation type="journal article" date="2010" name="Stand. Genomic Sci.">
        <title>Complete genome sequence of Sebaldella termitidis type strain (NCTC 11300).</title>
        <authorList>
            <person name="Harmon-Smith M."/>
            <person name="Celia L."/>
            <person name="Chertkov O."/>
            <person name="Lapidus A."/>
            <person name="Copeland A."/>
            <person name="Glavina Del Rio T."/>
            <person name="Nolan M."/>
            <person name="Lucas S."/>
            <person name="Tice H."/>
            <person name="Cheng J.F."/>
            <person name="Han C."/>
            <person name="Detter J.C."/>
            <person name="Bruce D."/>
            <person name="Goodwin L."/>
            <person name="Pitluck S."/>
            <person name="Pati A."/>
            <person name="Liolios K."/>
            <person name="Ivanova N."/>
            <person name="Mavromatis K."/>
            <person name="Mikhailova N."/>
            <person name="Chen A."/>
            <person name="Palaniappan K."/>
            <person name="Land M."/>
            <person name="Hauser L."/>
            <person name="Chang Y.J."/>
            <person name="Jeffries C.D."/>
            <person name="Brettin T."/>
            <person name="Goker M."/>
            <person name="Beck B."/>
            <person name="Bristow J."/>
            <person name="Eisen J.A."/>
            <person name="Markowitz V."/>
            <person name="Hugenholtz P."/>
            <person name="Kyrpides N.C."/>
            <person name="Klenk H.P."/>
            <person name="Chen F."/>
        </authorList>
    </citation>
    <scope>NUCLEOTIDE SEQUENCE [LARGE SCALE GENOMIC DNA]</scope>
    <source>
        <strain evidence="3">ATCC 33386 / NCTC 11300</strain>
    </source>
</reference>
<dbReference type="EMBL" id="CP001739">
    <property type="protein sequence ID" value="ACZ08079.1"/>
    <property type="molecule type" value="Genomic_DNA"/>
</dbReference>
<dbReference type="InterPro" id="IPR036457">
    <property type="entry name" value="PPM-type-like_dom_sf"/>
</dbReference>
<proteinExistence type="predicted"/>
<name>D1AH45_SEBTE</name>
<dbReference type="STRING" id="526218.Sterm_1211"/>
<organism evidence="2 3">
    <name type="scientific">Sebaldella termitidis (strain ATCC 33386 / NCTC 11300)</name>
    <dbReference type="NCBI Taxonomy" id="526218"/>
    <lineage>
        <taxon>Bacteria</taxon>
        <taxon>Fusobacteriati</taxon>
        <taxon>Fusobacteriota</taxon>
        <taxon>Fusobacteriia</taxon>
        <taxon>Fusobacteriales</taxon>
        <taxon>Leptotrichiaceae</taxon>
        <taxon>Sebaldella</taxon>
    </lineage>
</organism>
<gene>
    <name evidence="2" type="ordered locus">Sterm_1211</name>
</gene>
<accession>D1AH45</accession>
<feature type="domain" description="PPM-type phosphatase" evidence="1">
    <location>
        <begin position="33"/>
        <end position="247"/>
    </location>
</feature>
<dbReference type="eggNOG" id="COG0631">
    <property type="taxonomic scope" value="Bacteria"/>
</dbReference>
<dbReference type="Proteomes" id="UP000000845">
    <property type="component" value="Chromosome"/>
</dbReference>
<keyword evidence="3" id="KW-1185">Reference proteome</keyword>
<reference evidence="3" key="1">
    <citation type="submission" date="2009-09" db="EMBL/GenBank/DDBJ databases">
        <title>The complete chromosome of Sebaldella termitidis ATCC 33386.</title>
        <authorList>
            <consortium name="US DOE Joint Genome Institute (JGI-PGF)"/>
            <person name="Lucas S."/>
            <person name="Copeland A."/>
            <person name="Lapidus A."/>
            <person name="Glavina del Rio T."/>
            <person name="Dalin E."/>
            <person name="Tice H."/>
            <person name="Bruce D."/>
            <person name="Goodwin L."/>
            <person name="Pitluck S."/>
            <person name="Kyrpides N."/>
            <person name="Mavromatis K."/>
            <person name="Ivanova N."/>
            <person name="Mikhailova N."/>
            <person name="Sims D."/>
            <person name="Meincke L."/>
            <person name="Brettin T."/>
            <person name="Detter J.C."/>
            <person name="Han C."/>
            <person name="Larimer F."/>
            <person name="Land M."/>
            <person name="Hauser L."/>
            <person name="Markowitz V."/>
            <person name="Cheng J.F."/>
            <person name="Hugenholtz P."/>
            <person name="Woyke T."/>
            <person name="Wu D."/>
            <person name="Eisen J.A."/>
        </authorList>
    </citation>
    <scope>NUCLEOTIDE SEQUENCE [LARGE SCALE GENOMIC DNA]</scope>
    <source>
        <strain evidence="3">ATCC 33386 / NCTC 11300</strain>
    </source>
</reference>
<dbReference type="RefSeq" id="WP_012860675.1">
    <property type="nucleotide sequence ID" value="NC_013517.1"/>
</dbReference>